<comment type="similarity">
    <text evidence="3">Belongs to the aldehyde dehydrogenase family.</text>
</comment>
<keyword evidence="1 3" id="KW-0560">Oxidoreductase</keyword>
<keyword evidence="6" id="KW-1185">Reference proteome</keyword>
<dbReference type="SUPFAM" id="SSF53720">
    <property type="entry name" value="ALDH-like"/>
    <property type="match status" value="1"/>
</dbReference>
<dbReference type="InterPro" id="IPR015590">
    <property type="entry name" value="Aldehyde_DH_dom"/>
</dbReference>
<dbReference type="EMBL" id="BMJI01000002">
    <property type="protein sequence ID" value="GGC82400.1"/>
    <property type="molecule type" value="Genomic_DNA"/>
</dbReference>
<dbReference type="Proteomes" id="UP000597761">
    <property type="component" value="Unassembled WGS sequence"/>
</dbReference>
<evidence type="ECO:0000256" key="3">
    <source>
        <dbReference type="RuleBase" id="RU003345"/>
    </source>
</evidence>
<dbReference type="InterPro" id="IPR016163">
    <property type="entry name" value="Ald_DH_C"/>
</dbReference>
<protein>
    <submittedName>
        <fullName evidence="5">Aldehyde dehydrogenase</fullName>
    </submittedName>
</protein>
<evidence type="ECO:0000256" key="2">
    <source>
        <dbReference type="PROSITE-ProRule" id="PRU10007"/>
    </source>
</evidence>
<dbReference type="InterPro" id="IPR016162">
    <property type="entry name" value="Ald_DH_N"/>
</dbReference>
<proteinExistence type="inferred from homology"/>
<evidence type="ECO:0000313" key="5">
    <source>
        <dbReference type="EMBL" id="GGC82400.1"/>
    </source>
</evidence>
<gene>
    <name evidence="5" type="ORF">GCM10011512_06430</name>
</gene>
<dbReference type="PROSITE" id="PS00687">
    <property type="entry name" value="ALDEHYDE_DEHYDR_GLU"/>
    <property type="match status" value="1"/>
</dbReference>
<feature type="active site" evidence="2">
    <location>
        <position position="226"/>
    </location>
</feature>
<evidence type="ECO:0000313" key="6">
    <source>
        <dbReference type="Proteomes" id="UP000597761"/>
    </source>
</evidence>
<accession>A0ABQ1NTI5</accession>
<sequence>MTTYDVFDPATLELVGQAPLHGADDVDVAVTRAVAAGPGWAADRGARRAALRGAAEALRAKAPEIGRRLSLEQGKVLREAVGEVLVAADVFDYYAALDWDEEETLPDRQGRSLLVQRRPVGVVAAITPWNFPISLLSVKLAPALVAGCTVIAKPSPTTPLSTIALIETVAAFTPTGVVQWLTGRRAVNKALSEHPRVRKISFTGSTEVGAAIAAQAAPTVKRVTLELGGNDPAIVLPDADAAFTAAGVVGSAFRNAGQVCMAVKRVFVPADRAREMVDAIAAEAARLTVGHGVDEGTTMGPMHSRSQLELVEGLVRDAVDAGGRLATGGGRGTSLPGYFLEPTVVADAAFDSPLVAREQFGAALPVVAYTDLDDLLARLNAQEFGLGASVWSPDLDRAELLATRIEAGTVWINQHTQVELDAPFGGWKASGIGRERGPFGLEPYLELRTINARAHAPAVSPTAAVSTAR</sequence>
<evidence type="ECO:0000256" key="1">
    <source>
        <dbReference type="ARBA" id="ARBA00023002"/>
    </source>
</evidence>
<organism evidence="5 6">
    <name type="scientific">Tersicoccus solisilvae</name>
    <dbReference type="NCBI Taxonomy" id="1882339"/>
    <lineage>
        <taxon>Bacteria</taxon>
        <taxon>Bacillati</taxon>
        <taxon>Actinomycetota</taxon>
        <taxon>Actinomycetes</taxon>
        <taxon>Micrococcales</taxon>
        <taxon>Micrococcaceae</taxon>
        <taxon>Tersicoccus</taxon>
    </lineage>
</organism>
<dbReference type="Gene3D" id="3.40.605.10">
    <property type="entry name" value="Aldehyde Dehydrogenase, Chain A, domain 1"/>
    <property type="match status" value="1"/>
</dbReference>
<dbReference type="RefSeq" id="WP_188666234.1">
    <property type="nucleotide sequence ID" value="NZ_BMJI01000002.1"/>
</dbReference>
<feature type="domain" description="Aldehyde dehydrogenase" evidence="4">
    <location>
        <begin position="3"/>
        <end position="450"/>
    </location>
</feature>
<evidence type="ECO:0000259" key="4">
    <source>
        <dbReference type="Pfam" id="PF00171"/>
    </source>
</evidence>
<dbReference type="PROSITE" id="PS00070">
    <property type="entry name" value="ALDEHYDE_DEHYDR_CYS"/>
    <property type="match status" value="1"/>
</dbReference>
<dbReference type="InterPro" id="IPR016161">
    <property type="entry name" value="Ald_DH/histidinol_DH"/>
</dbReference>
<reference evidence="6" key="1">
    <citation type="journal article" date="2019" name="Int. J. Syst. Evol. Microbiol.">
        <title>The Global Catalogue of Microorganisms (GCM) 10K type strain sequencing project: providing services to taxonomists for standard genome sequencing and annotation.</title>
        <authorList>
            <consortium name="The Broad Institute Genomics Platform"/>
            <consortium name="The Broad Institute Genome Sequencing Center for Infectious Disease"/>
            <person name="Wu L."/>
            <person name="Ma J."/>
        </authorList>
    </citation>
    <scope>NUCLEOTIDE SEQUENCE [LARGE SCALE GENOMIC DNA]</scope>
    <source>
        <strain evidence="6">CGMCC 1.15480</strain>
    </source>
</reference>
<dbReference type="InterPro" id="IPR029510">
    <property type="entry name" value="Ald_DH_CS_GLU"/>
</dbReference>
<name>A0ABQ1NTI5_9MICC</name>
<dbReference type="Gene3D" id="3.40.309.10">
    <property type="entry name" value="Aldehyde Dehydrogenase, Chain A, domain 2"/>
    <property type="match status" value="1"/>
</dbReference>
<dbReference type="Pfam" id="PF00171">
    <property type="entry name" value="Aldedh"/>
    <property type="match status" value="1"/>
</dbReference>
<dbReference type="PANTHER" id="PTHR11699">
    <property type="entry name" value="ALDEHYDE DEHYDROGENASE-RELATED"/>
    <property type="match status" value="1"/>
</dbReference>
<comment type="caution">
    <text evidence="5">The sequence shown here is derived from an EMBL/GenBank/DDBJ whole genome shotgun (WGS) entry which is preliminary data.</text>
</comment>
<dbReference type="InterPro" id="IPR016160">
    <property type="entry name" value="Ald_DH_CS_CYS"/>
</dbReference>